<protein>
    <submittedName>
        <fullName evidence="9">Carbohydrate ABC transporter permease</fullName>
    </submittedName>
</protein>
<comment type="similarity">
    <text evidence="7">Belongs to the binding-protein-dependent transport system permease family.</text>
</comment>
<keyword evidence="5 7" id="KW-1133">Transmembrane helix</keyword>
<dbReference type="AlphaFoldDB" id="A0A5R9GEP6"/>
<evidence type="ECO:0000313" key="9">
    <source>
        <dbReference type="EMBL" id="TLS51828.1"/>
    </source>
</evidence>
<dbReference type="InterPro" id="IPR035906">
    <property type="entry name" value="MetI-like_sf"/>
</dbReference>
<dbReference type="OrthoDB" id="9810086at2"/>
<dbReference type="PROSITE" id="PS50928">
    <property type="entry name" value="ABC_TM1"/>
    <property type="match status" value="1"/>
</dbReference>
<keyword evidence="2 7" id="KW-0813">Transport</keyword>
<evidence type="ECO:0000256" key="6">
    <source>
        <dbReference type="ARBA" id="ARBA00023136"/>
    </source>
</evidence>
<feature type="transmembrane region" description="Helical" evidence="7">
    <location>
        <begin position="78"/>
        <end position="97"/>
    </location>
</feature>
<keyword evidence="3" id="KW-1003">Cell membrane</keyword>
<evidence type="ECO:0000256" key="4">
    <source>
        <dbReference type="ARBA" id="ARBA00022692"/>
    </source>
</evidence>
<dbReference type="RefSeq" id="WP_138194535.1">
    <property type="nucleotide sequence ID" value="NZ_VCIW01000007.1"/>
</dbReference>
<feature type="transmembrane region" description="Helical" evidence="7">
    <location>
        <begin position="12"/>
        <end position="34"/>
    </location>
</feature>
<evidence type="ECO:0000256" key="3">
    <source>
        <dbReference type="ARBA" id="ARBA00022475"/>
    </source>
</evidence>
<dbReference type="PANTHER" id="PTHR43744:SF9">
    <property type="entry name" value="POLYGALACTURONAN_RHAMNOGALACTURONAN TRANSPORT SYSTEM PERMEASE PROTEIN YTCP"/>
    <property type="match status" value="1"/>
</dbReference>
<evidence type="ECO:0000313" key="10">
    <source>
        <dbReference type="Proteomes" id="UP000309676"/>
    </source>
</evidence>
<evidence type="ECO:0000256" key="1">
    <source>
        <dbReference type="ARBA" id="ARBA00004651"/>
    </source>
</evidence>
<keyword evidence="10" id="KW-1185">Reference proteome</keyword>
<dbReference type="Proteomes" id="UP000309676">
    <property type="component" value="Unassembled WGS sequence"/>
</dbReference>
<evidence type="ECO:0000256" key="2">
    <source>
        <dbReference type="ARBA" id="ARBA00022448"/>
    </source>
</evidence>
<comment type="subcellular location">
    <subcellularLocation>
        <location evidence="1 7">Cell membrane</location>
        <topology evidence="1 7">Multi-pass membrane protein</topology>
    </subcellularLocation>
</comment>
<keyword evidence="6 7" id="KW-0472">Membrane</keyword>
<name>A0A5R9GEP6_9BACL</name>
<proteinExistence type="inferred from homology"/>
<organism evidence="9 10">
    <name type="scientific">Paenibacillus antri</name>
    <dbReference type="NCBI Taxonomy" id="2582848"/>
    <lineage>
        <taxon>Bacteria</taxon>
        <taxon>Bacillati</taxon>
        <taxon>Bacillota</taxon>
        <taxon>Bacilli</taxon>
        <taxon>Bacillales</taxon>
        <taxon>Paenibacillaceae</taxon>
        <taxon>Paenibacillus</taxon>
    </lineage>
</organism>
<dbReference type="Pfam" id="PF00528">
    <property type="entry name" value="BPD_transp_1"/>
    <property type="match status" value="1"/>
</dbReference>
<dbReference type="GO" id="GO:0005886">
    <property type="term" value="C:plasma membrane"/>
    <property type="evidence" value="ECO:0007669"/>
    <property type="project" value="UniProtKB-SubCell"/>
</dbReference>
<feature type="transmembrane region" description="Helical" evidence="7">
    <location>
        <begin position="140"/>
        <end position="161"/>
    </location>
</feature>
<gene>
    <name evidence="9" type="ORF">FE782_13035</name>
</gene>
<keyword evidence="4 7" id="KW-0812">Transmembrane</keyword>
<dbReference type="CDD" id="cd06261">
    <property type="entry name" value="TM_PBP2"/>
    <property type="match status" value="1"/>
</dbReference>
<dbReference type="SUPFAM" id="SSF161098">
    <property type="entry name" value="MetI-like"/>
    <property type="match status" value="1"/>
</dbReference>
<dbReference type="GO" id="GO:0055085">
    <property type="term" value="P:transmembrane transport"/>
    <property type="evidence" value="ECO:0007669"/>
    <property type="project" value="InterPro"/>
</dbReference>
<dbReference type="InterPro" id="IPR000515">
    <property type="entry name" value="MetI-like"/>
</dbReference>
<feature type="transmembrane region" description="Helical" evidence="7">
    <location>
        <begin position="259"/>
        <end position="278"/>
    </location>
</feature>
<reference evidence="9 10" key="1">
    <citation type="submission" date="2019-05" db="EMBL/GenBank/DDBJ databases">
        <authorList>
            <person name="Narsing Rao M.P."/>
            <person name="Li W.J."/>
        </authorList>
    </citation>
    <scope>NUCLEOTIDE SEQUENCE [LARGE SCALE GENOMIC DNA]</scope>
    <source>
        <strain evidence="9 10">SYSU_K30003</strain>
    </source>
</reference>
<dbReference type="PANTHER" id="PTHR43744">
    <property type="entry name" value="ABC TRANSPORTER PERMEASE PROTEIN MG189-RELATED-RELATED"/>
    <property type="match status" value="1"/>
</dbReference>
<feature type="transmembrane region" description="Helical" evidence="7">
    <location>
        <begin position="182"/>
        <end position="204"/>
    </location>
</feature>
<sequence length="293" mass="32752">MTHKGIHDKVFETINVIALSLILIVVLYPLVFVLSASISNPYLVIRGEVLLFPKEITFQAYTRVFRDSAVLTGFLNTLVYASTGTMINLAMTTMGAYPLSRPNLPGRKIVMLAILMTMFFSGGLIPTYMVVKSLGIINTYWAMVLPGAVSVFNLIVMRTFFENIPGELHEAAMIDGSSQIRTLLRIVLPLSVPILAVMTLFYGVAHWNSFFNGLIYLSDREKYPLQLIIREILIQSQMQEMMELADESAAQQQLMGESIKYALIVVTSLPVLLLYPLLQRYFVQGIMIGAIKG</sequence>
<feature type="transmembrane region" description="Helical" evidence="7">
    <location>
        <begin position="109"/>
        <end position="128"/>
    </location>
</feature>
<dbReference type="Gene3D" id="1.10.3720.10">
    <property type="entry name" value="MetI-like"/>
    <property type="match status" value="1"/>
</dbReference>
<evidence type="ECO:0000256" key="7">
    <source>
        <dbReference type="RuleBase" id="RU363032"/>
    </source>
</evidence>
<comment type="caution">
    <text evidence="9">The sequence shown here is derived from an EMBL/GenBank/DDBJ whole genome shotgun (WGS) entry which is preliminary data.</text>
</comment>
<feature type="domain" description="ABC transmembrane type-1" evidence="8">
    <location>
        <begin position="74"/>
        <end position="278"/>
    </location>
</feature>
<evidence type="ECO:0000256" key="5">
    <source>
        <dbReference type="ARBA" id="ARBA00022989"/>
    </source>
</evidence>
<dbReference type="EMBL" id="VCIW01000007">
    <property type="protein sequence ID" value="TLS51828.1"/>
    <property type="molecule type" value="Genomic_DNA"/>
</dbReference>
<accession>A0A5R9GEP6</accession>
<evidence type="ECO:0000259" key="8">
    <source>
        <dbReference type="PROSITE" id="PS50928"/>
    </source>
</evidence>